<reference evidence="1" key="2">
    <citation type="journal article" date="2024" name="Plant">
        <title>Genomic evolution and insights into agronomic trait innovations of Sesamum species.</title>
        <authorList>
            <person name="Miao H."/>
            <person name="Wang L."/>
            <person name="Qu L."/>
            <person name="Liu H."/>
            <person name="Sun Y."/>
            <person name="Le M."/>
            <person name="Wang Q."/>
            <person name="Wei S."/>
            <person name="Zheng Y."/>
            <person name="Lin W."/>
            <person name="Duan Y."/>
            <person name="Cao H."/>
            <person name="Xiong S."/>
            <person name="Wang X."/>
            <person name="Wei L."/>
            <person name="Li C."/>
            <person name="Ma Q."/>
            <person name="Ju M."/>
            <person name="Zhao R."/>
            <person name="Li G."/>
            <person name="Mu C."/>
            <person name="Tian Q."/>
            <person name="Mei H."/>
            <person name="Zhang T."/>
            <person name="Gao T."/>
            <person name="Zhang H."/>
        </authorList>
    </citation>
    <scope>NUCLEOTIDE SEQUENCE</scope>
    <source>
        <strain evidence="1">3651</strain>
    </source>
</reference>
<proteinExistence type="predicted"/>
<keyword evidence="2" id="KW-1185">Reference proteome</keyword>
<name>A0AAE1Y1Q6_9LAMI</name>
<gene>
    <name evidence="1" type="ORF">Salat_2115300</name>
</gene>
<evidence type="ECO:0000313" key="1">
    <source>
        <dbReference type="EMBL" id="KAK4421647.1"/>
    </source>
</evidence>
<dbReference type="Proteomes" id="UP001293254">
    <property type="component" value="Unassembled WGS sequence"/>
</dbReference>
<evidence type="ECO:0000313" key="2">
    <source>
        <dbReference type="Proteomes" id="UP001293254"/>
    </source>
</evidence>
<reference evidence="1" key="1">
    <citation type="submission" date="2020-06" db="EMBL/GenBank/DDBJ databases">
        <authorList>
            <person name="Li T."/>
            <person name="Hu X."/>
            <person name="Zhang T."/>
            <person name="Song X."/>
            <person name="Zhang H."/>
            <person name="Dai N."/>
            <person name="Sheng W."/>
            <person name="Hou X."/>
            <person name="Wei L."/>
        </authorList>
    </citation>
    <scope>NUCLEOTIDE SEQUENCE</scope>
    <source>
        <strain evidence="1">3651</strain>
        <tissue evidence="1">Leaf</tissue>
    </source>
</reference>
<comment type="caution">
    <text evidence="1">The sequence shown here is derived from an EMBL/GenBank/DDBJ whole genome shotgun (WGS) entry which is preliminary data.</text>
</comment>
<organism evidence="1 2">
    <name type="scientific">Sesamum alatum</name>
    <dbReference type="NCBI Taxonomy" id="300844"/>
    <lineage>
        <taxon>Eukaryota</taxon>
        <taxon>Viridiplantae</taxon>
        <taxon>Streptophyta</taxon>
        <taxon>Embryophyta</taxon>
        <taxon>Tracheophyta</taxon>
        <taxon>Spermatophyta</taxon>
        <taxon>Magnoliopsida</taxon>
        <taxon>eudicotyledons</taxon>
        <taxon>Gunneridae</taxon>
        <taxon>Pentapetalae</taxon>
        <taxon>asterids</taxon>
        <taxon>lamiids</taxon>
        <taxon>Lamiales</taxon>
        <taxon>Pedaliaceae</taxon>
        <taxon>Sesamum</taxon>
    </lineage>
</organism>
<sequence length="113" mass="13213">MVELDWCQFHVHVYVHPLQKMTTVIATQIGNRLGRFIVRDRGSNISLGSTMRIRVELDVRKLLLRCLKIGLPTGEHLMVSLSYERLSLFCYTLEFLVIEHDSVIDITMRVNRR</sequence>
<dbReference type="EMBL" id="JACGWO010000008">
    <property type="protein sequence ID" value="KAK4421647.1"/>
    <property type="molecule type" value="Genomic_DNA"/>
</dbReference>
<dbReference type="AlphaFoldDB" id="A0AAE1Y1Q6"/>
<protein>
    <submittedName>
        <fullName evidence="1">Uncharacterized protein</fullName>
    </submittedName>
</protein>
<accession>A0AAE1Y1Q6</accession>